<comment type="caution">
    <text evidence="7">The sequence shown here is derived from an EMBL/GenBank/DDBJ whole genome shotgun (WGS) entry which is preliminary data.</text>
</comment>
<evidence type="ECO:0000256" key="6">
    <source>
        <dbReference type="SAM" id="Phobius"/>
    </source>
</evidence>
<organism evidence="7 8">
    <name type="scientific">Tetrapyrgos nigripes</name>
    <dbReference type="NCBI Taxonomy" id="182062"/>
    <lineage>
        <taxon>Eukaryota</taxon>
        <taxon>Fungi</taxon>
        <taxon>Dikarya</taxon>
        <taxon>Basidiomycota</taxon>
        <taxon>Agaricomycotina</taxon>
        <taxon>Agaricomycetes</taxon>
        <taxon>Agaricomycetidae</taxon>
        <taxon>Agaricales</taxon>
        <taxon>Marasmiineae</taxon>
        <taxon>Marasmiaceae</taxon>
        <taxon>Tetrapyrgos</taxon>
    </lineage>
</organism>
<evidence type="ECO:0000313" key="7">
    <source>
        <dbReference type="EMBL" id="KAF5348652.1"/>
    </source>
</evidence>
<dbReference type="PANTHER" id="PTHR15549:SF26">
    <property type="entry name" value="AXIAL BUDDING PATTERN PROTEIN 2-RELATED"/>
    <property type="match status" value="1"/>
</dbReference>
<proteinExistence type="predicted"/>
<evidence type="ECO:0000256" key="3">
    <source>
        <dbReference type="ARBA" id="ARBA00022989"/>
    </source>
</evidence>
<name>A0A8H5CXY6_9AGAR</name>
<keyword evidence="8" id="KW-1185">Reference proteome</keyword>
<sequence>MFPPTVELHIRQATSSATGSASASASGSSQSTPSPTSSNTSSSSPSSSITSSSTSASASAIHSSSSGSSHTGRLIGGIIGGVVGGLILITLISILFTGWRRRRNNARKRPRGSVYFNSIKMTRDAREKDAHSSVSHFLSPSSHPPQLPRHTTDSLTSSMSLLPARLEERESMHHNTNSTAAPDAHDGQGLRSPYSIDVGSRGGHIPEGSSDSLPMPSPYSEHGHGNEDEPDSPMPPPVLAAYDRDDFRRMSLIQPDFSLAALEASLTGSPKSLRSPALPASPVDITPRSEIDGFTLSKPVTAFDEHHTVAPSANSSHSGSR</sequence>
<feature type="region of interest" description="Disordered" evidence="5">
    <location>
        <begin position="1"/>
        <end position="53"/>
    </location>
</feature>
<dbReference type="AlphaFoldDB" id="A0A8H5CXY6"/>
<dbReference type="GO" id="GO:0071944">
    <property type="term" value="C:cell periphery"/>
    <property type="evidence" value="ECO:0007669"/>
    <property type="project" value="UniProtKB-ARBA"/>
</dbReference>
<feature type="region of interest" description="Disordered" evidence="5">
    <location>
        <begin position="170"/>
        <end position="240"/>
    </location>
</feature>
<evidence type="ECO:0000256" key="4">
    <source>
        <dbReference type="ARBA" id="ARBA00023136"/>
    </source>
</evidence>
<dbReference type="Proteomes" id="UP000559256">
    <property type="component" value="Unassembled WGS sequence"/>
</dbReference>
<evidence type="ECO:0000256" key="5">
    <source>
        <dbReference type="SAM" id="MobiDB-lite"/>
    </source>
</evidence>
<keyword evidence="4 6" id="KW-0472">Membrane</keyword>
<feature type="compositionally biased region" description="Polar residues" evidence="5">
    <location>
        <begin position="311"/>
        <end position="321"/>
    </location>
</feature>
<protein>
    <submittedName>
        <fullName evidence="7">Uncharacterized protein</fullName>
    </submittedName>
</protein>
<reference evidence="7 8" key="1">
    <citation type="journal article" date="2020" name="ISME J.">
        <title>Uncovering the hidden diversity of litter-decomposition mechanisms in mushroom-forming fungi.</title>
        <authorList>
            <person name="Floudas D."/>
            <person name="Bentzer J."/>
            <person name="Ahren D."/>
            <person name="Johansson T."/>
            <person name="Persson P."/>
            <person name="Tunlid A."/>
        </authorList>
    </citation>
    <scope>NUCLEOTIDE SEQUENCE [LARGE SCALE GENOMIC DNA]</scope>
    <source>
        <strain evidence="7 8">CBS 291.85</strain>
    </source>
</reference>
<comment type="subcellular location">
    <subcellularLocation>
        <location evidence="1">Membrane</location>
        <topology evidence="1">Single-pass membrane protein</topology>
    </subcellularLocation>
</comment>
<keyword evidence="2 6" id="KW-0812">Transmembrane</keyword>
<dbReference type="OrthoDB" id="10670012at2759"/>
<feature type="compositionally biased region" description="Low complexity" evidence="5">
    <location>
        <begin position="132"/>
        <end position="141"/>
    </location>
</feature>
<feature type="transmembrane region" description="Helical" evidence="6">
    <location>
        <begin position="74"/>
        <end position="99"/>
    </location>
</feature>
<evidence type="ECO:0000256" key="2">
    <source>
        <dbReference type="ARBA" id="ARBA00022692"/>
    </source>
</evidence>
<evidence type="ECO:0000313" key="8">
    <source>
        <dbReference type="Proteomes" id="UP000559256"/>
    </source>
</evidence>
<dbReference type="InterPro" id="IPR051694">
    <property type="entry name" value="Immunoregulatory_rcpt-like"/>
</dbReference>
<evidence type="ECO:0000256" key="1">
    <source>
        <dbReference type="ARBA" id="ARBA00004167"/>
    </source>
</evidence>
<feature type="region of interest" description="Disordered" evidence="5">
    <location>
        <begin position="302"/>
        <end position="321"/>
    </location>
</feature>
<feature type="compositionally biased region" description="Low complexity" evidence="5">
    <location>
        <begin position="12"/>
        <end position="53"/>
    </location>
</feature>
<dbReference type="EMBL" id="JAACJM010000085">
    <property type="protein sequence ID" value="KAF5348652.1"/>
    <property type="molecule type" value="Genomic_DNA"/>
</dbReference>
<keyword evidence="3 6" id="KW-1133">Transmembrane helix</keyword>
<feature type="region of interest" description="Disordered" evidence="5">
    <location>
        <begin position="126"/>
        <end position="155"/>
    </location>
</feature>
<gene>
    <name evidence="7" type="ORF">D9758_006788</name>
</gene>
<dbReference type="GO" id="GO:0016020">
    <property type="term" value="C:membrane"/>
    <property type="evidence" value="ECO:0007669"/>
    <property type="project" value="UniProtKB-SubCell"/>
</dbReference>
<dbReference type="PANTHER" id="PTHR15549">
    <property type="entry name" value="PAIRED IMMUNOGLOBULIN-LIKE TYPE 2 RECEPTOR"/>
    <property type="match status" value="1"/>
</dbReference>
<feature type="region of interest" description="Disordered" evidence="5">
    <location>
        <begin position="268"/>
        <end position="289"/>
    </location>
</feature>
<accession>A0A8H5CXY6</accession>